<proteinExistence type="inferred from homology"/>
<organism evidence="5 6">
    <name type="scientific">Meloidogyne hapla</name>
    <name type="common">Root-knot nematode worm</name>
    <dbReference type="NCBI Taxonomy" id="6305"/>
    <lineage>
        <taxon>Eukaryota</taxon>
        <taxon>Metazoa</taxon>
        <taxon>Ecdysozoa</taxon>
        <taxon>Nematoda</taxon>
        <taxon>Chromadorea</taxon>
        <taxon>Rhabditida</taxon>
        <taxon>Tylenchina</taxon>
        <taxon>Tylenchomorpha</taxon>
        <taxon>Tylenchoidea</taxon>
        <taxon>Meloidogynidae</taxon>
        <taxon>Meloidogyninae</taxon>
        <taxon>Meloidogyne</taxon>
    </lineage>
</organism>
<evidence type="ECO:0000256" key="1">
    <source>
        <dbReference type="ARBA" id="ARBA00005702"/>
    </source>
</evidence>
<dbReference type="InterPro" id="IPR007327">
    <property type="entry name" value="TPD52"/>
</dbReference>
<protein>
    <submittedName>
        <fullName evidence="6">Tumor protein D52</fullName>
    </submittedName>
</protein>
<dbReference type="WBParaSite" id="MhA1_Contig271.frz3.gene30">
    <property type="protein sequence ID" value="MhA1_Contig271.frz3.gene30"/>
    <property type="gene ID" value="MhA1_Contig271.frz3.gene30"/>
</dbReference>
<dbReference type="OMA" id="KHMLNQG"/>
<feature type="region of interest" description="Disordered" evidence="4">
    <location>
        <begin position="142"/>
        <end position="167"/>
    </location>
</feature>
<sequence length="167" mass="17869">MATPGIEASSDPAANSVDGQLTEAERELILEELKKTEDEVATLRQVLAVRQKQVAHLKHKLGISPFNELTSEMAQGIRTVKETPAFQKTSEFVGGTAETVANKFNDIRKSSFFKSFETKIGSAVNNARMVASTSIDHLANVAGGTRTPHESGERVVVGGSPPPPPLS</sequence>
<evidence type="ECO:0000256" key="4">
    <source>
        <dbReference type="SAM" id="MobiDB-lite"/>
    </source>
</evidence>
<reference evidence="6" key="1">
    <citation type="submission" date="2016-11" db="UniProtKB">
        <authorList>
            <consortium name="WormBaseParasite"/>
        </authorList>
    </citation>
    <scope>IDENTIFICATION</scope>
</reference>
<evidence type="ECO:0000256" key="2">
    <source>
        <dbReference type="ARBA" id="ARBA00023054"/>
    </source>
</evidence>
<dbReference type="AlphaFoldDB" id="A0A1I8BK93"/>
<dbReference type="PANTHER" id="PTHR19307:SF14">
    <property type="entry name" value="TUMOR PROTEIN D52"/>
    <property type="match status" value="1"/>
</dbReference>
<dbReference type="Proteomes" id="UP000095281">
    <property type="component" value="Unplaced"/>
</dbReference>
<dbReference type="Pfam" id="PF04201">
    <property type="entry name" value="TPD52"/>
    <property type="match status" value="1"/>
</dbReference>
<evidence type="ECO:0000313" key="6">
    <source>
        <dbReference type="WBParaSite" id="MhA1_Contig271.frz3.gene30"/>
    </source>
</evidence>
<name>A0A1I8BK93_MELHA</name>
<dbReference type="PANTHER" id="PTHR19307">
    <property type="entry name" value="TUMOR PROTEIN D52"/>
    <property type="match status" value="1"/>
</dbReference>
<dbReference type="GO" id="GO:0005737">
    <property type="term" value="C:cytoplasm"/>
    <property type="evidence" value="ECO:0007669"/>
    <property type="project" value="TreeGrafter"/>
</dbReference>
<evidence type="ECO:0000256" key="3">
    <source>
        <dbReference type="SAM" id="Coils"/>
    </source>
</evidence>
<keyword evidence="5" id="KW-1185">Reference proteome</keyword>
<evidence type="ECO:0000313" key="5">
    <source>
        <dbReference type="Proteomes" id="UP000095281"/>
    </source>
</evidence>
<feature type="coiled-coil region" evidence="3">
    <location>
        <begin position="26"/>
        <end position="53"/>
    </location>
</feature>
<keyword evidence="2 3" id="KW-0175">Coiled coil</keyword>
<comment type="similarity">
    <text evidence="1">Belongs to the TPD52 family.</text>
</comment>
<accession>A0A1I8BK93</accession>
<feature type="region of interest" description="Disordered" evidence="4">
    <location>
        <begin position="1"/>
        <end position="20"/>
    </location>
</feature>